<dbReference type="EMBL" id="JAQIZT010000007">
    <property type="protein sequence ID" value="KAJ6990079.1"/>
    <property type="molecule type" value="Genomic_DNA"/>
</dbReference>
<dbReference type="PANTHER" id="PTHR34262">
    <property type="entry name" value="TRANSMEMBRANE PROTEIN 220"/>
    <property type="match status" value="1"/>
</dbReference>
<keyword evidence="1 2" id="KW-0812">Transmembrane</keyword>
<keyword evidence="1" id="KW-0472">Membrane</keyword>
<dbReference type="PANTHER" id="PTHR34262:SF1">
    <property type="entry name" value="TRANSMEMBRANE PROTEIN 220"/>
    <property type="match status" value="1"/>
</dbReference>
<feature type="transmembrane region" description="Helical" evidence="1">
    <location>
        <begin position="95"/>
        <end position="114"/>
    </location>
</feature>
<organism evidence="2 3">
    <name type="scientific">Populus alba x Populus x berolinensis</name>
    <dbReference type="NCBI Taxonomy" id="444605"/>
    <lineage>
        <taxon>Eukaryota</taxon>
        <taxon>Viridiplantae</taxon>
        <taxon>Streptophyta</taxon>
        <taxon>Embryophyta</taxon>
        <taxon>Tracheophyta</taxon>
        <taxon>Spermatophyta</taxon>
        <taxon>Magnoliopsida</taxon>
        <taxon>eudicotyledons</taxon>
        <taxon>Gunneridae</taxon>
        <taxon>Pentapetalae</taxon>
        <taxon>rosids</taxon>
        <taxon>fabids</taxon>
        <taxon>Malpighiales</taxon>
        <taxon>Salicaceae</taxon>
        <taxon>Saliceae</taxon>
        <taxon>Populus</taxon>
    </lineage>
</organism>
<dbReference type="AlphaFoldDB" id="A0AAD6VW47"/>
<dbReference type="Proteomes" id="UP001164929">
    <property type="component" value="Chromosome 7"/>
</dbReference>
<keyword evidence="1" id="KW-1133">Transmembrane helix</keyword>
<accession>A0AAD6VW47</accession>
<gene>
    <name evidence="2" type="ORF">NC653_018567</name>
</gene>
<keyword evidence="3" id="KW-1185">Reference proteome</keyword>
<evidence type="ECO:0000313" key="2">
    <source>
        <dbReference type="EMBL" id="KAJ6990079.1"/>
    </source>
</evidence>
<proteinExistence type="predicted"/>
<feature type="transmembrane region" description="Helical" evidence="1">
    <location>
        <begin position="65"/>
        <end position="83"/>
    </location>
</feature>
<reference evidence="2" key="1">
    <citation type="journal article" date="2023" name="Mol. Ecol. Resour.">
        <title>Chromosome-level genome assembly of a triploid poplar Populus alba 'Berolinensis'.</title>
        <authorList>
            <person name="Chen S."/>
            <person name="Yu Y."/>
            <person name="Wang X."/>
            <person name="Wang S."/>
            <person name="Zhang T."/>
            <person name="Zhou Y."/>
            <person name="He R."/>
            <person name="Meng N."/>
            <person name="Wang Y."/>
            <person name="Liu W."/>
            <person name="Liu Z."/>
            <person name="Liu J."/>
            <person name="Guo Q."/>
            <person name="Huang H."/>
            <person name="Sederoff R.R."/>
            <person name="Wang G."/>
            <person name="Qu G."/>
            <person name="Chen S."/>
        </authorList>
    </citation>
    <scope>NUCLEOTIDE SEQUENCE</scope>
    <source>
        <strain evidence="2">SC-2020</strain>
    </source>
</reference>
<dbReference type="InterPro" id="IPR029377">
    <property type="entry name" value="TMEM220"/>
</dbReference>
<dbReference type="Pfam" id="PF15071">
    <property type="entry name" value="TMEM220"/>
    <property type="match status" value="1"/>
</dbReference>
<protein>
    <submittedName>
        <fullName evidence="2">Transmembrane protein 220 isoform X1</fullName>
    </submittedName>
</protein>
<sequence>MTDSNLIHENNRSSTMLILAHKNSMYRSPASMQCNVLDKAAKFLAMPASYLFFCYPKSALKENKMATTIAFSCSLLMAALFGYSASVQLNDPDWYFWLPLYACACAVNLVNWAISNTTIRQIAKVTLWFAALLFVKVVIEDYVNGTAGFWSLDLSERVVREKTGSGLVLISMILHLEASSEPHHSKMPRKRREFPRSVEYGMASLVIFSLGLPFVFFVIHDGEMKFDHIKEQNNVKSF</sequence>
<name>A0AAD6VW47_9ROSI</name>
<evidence type="ECO:0000256" key="1">
    <source>
        <dbReference type="SAM" id="Phobius"/>
    </source>
</evidence>
<comment type="caution">
    <text evidence="2">The sequence shown here is derived from an EMBL/GenBank/DDBJ whole genome shotgun (WGS) entry which is preliminary data.</text>
</comment>
<feature type="transmembrane region" description="Helical" evidence="1">
    <location>
        <begin position="200"/>
        <end position="219"/>
    </location>
</feature>
<evidence type="ECO:0000313" key="3">
    <source>
        <dbReference type="Proteomes" id="UP001164929"/>
    </source>
</evidence>